<accession>A0AB40AFW1</accession>
<dbReference type="FunFam" id="1.25.40.10:FF:000396">
    <property type="entry name" value="Pentatricopeptide repeat-containing protein At2g36730"/>
    <property type="match status" value="1"/>
</dbReference>
<dbReference type="PROSITE" id="PS51375">
    <property type="entry name" value="PPR"/>
    <property type="match status" value="4"/>
</dbReference>
<dbReference type="AlphaFoldDB" id="A0AB40AFW1"/>
<evidence type="ECO:0000313" key="4">
    <source>
        <dbReference type="Proteomes" id="UP001515500"/>
    </source>
</evidence>
<evidence type="ECO:0000256" key="1">
    <source>
        <dbReference type="ARBA" id="ARBA00006643"/>
    </source>
</evidence>
<feature type="repeat" description="PPR" evidence="3">
    <location>
        <begin position="113"/>
        <end position="147"/>
    </location>
</feature>
<proteinExistence type="inferred from homology"/>
<feature type="repeat" description="PPR" evidence="3">
    <location>
        <begin position="619"/>
        <end position="653"/>
    </location>
</feature>
<dbReference type="PANTHER" id="PTHR47926:SF435">
    <property type="entry name" value="PENTACOTRIPEPTIDE-REPEAT REGION OF PRORP DOMAIN-CONTAINING PROTEIN"/>
    <property type="match status" value="1"/>
</dbReference>
<feature type="repeat" description="PPR" evidence="3">
    <location>
        <begin position="82"/>
        <end position="112"/>
    </location>
</feature>
<dbReference type="FunFam" id="1.25.40.10:FF:000201">
    <property type="entry name" value="Pentatricopeptide repeat-containing protein mitochondrial"/>
    <property type="match status" value="1"/>
</dbReference>
<dbReference type="InterPro" id="IPR046848">
    <property type="entry name" value="E_motif"/>
</dbReference>
<dbReference type="Proteomes" id="UP001515500">
    <property type="component" value="Chromosome 19"/>
</dbReference>
<dbReference type="Pfam" id="PF01535">
    <property type="entry name" value="PPR"/>
    <property type="match status" value="3"/>
</dbReference>
<dbReference type="InterPro" id="IPR046960">
    <property type="entry name" value="PPR_At4g14850-like_plant"/>
</dbReference>
<comment type="similarity">
    <text evidence="1">Belongs to the PPR family. PCMP-H subfamily.</text>
</comment>
<keyword evidence="2" id="KW-0677">Repeat</keyword>
<dbReference type="RefSeq" id="XP_039113718.1">
    <property type="nucleotide sequence ID" value="XM_039257784.1"/>
</dbReference>
<dbReference type="InterPro" id="IPR002885">
    <property type="entry name" value="PPR_rpt"/>
</dbReference>
<dbReference type="NCBIfam" id="TIGR00756">
    <property type="entry name" value="PPR"/>
    <property type="match status" value="3"/>
</dbReference>
<dbReference type="FunFam" id="1.25.40.10:FF:000343">
    <property type="entry name" value="Pentatricopeptide repeat-containing protein At3g58590"/>
    <property type="match status" value="1"/>
</dbReference>
<sequence length="799" mass="88588">MKKSKAFASFRLTSYSLFLTRSSLNYSSIPSNSTNHHQISPLSSTNDPLAFAAALFLSSTKNSPILGTQIHGKSFKLGFSNDIFSQNNLLGMYSKCGHLWDAFKVFEEMPERNLVSWTSMISAFVHNGEYWMSLKLYLEMLRAGFCPNEFGLAAVLTACAAMNIVEFGRSIHSVALKIGLDCNPFVGSSLLHMYAKCRCIGFAEFVFEFIEHKDLACWNAMVEGYAINGYGCDAIRTVSLMHCNGLIADQFTYVSALKGCIITGNLSYAQQIHGMIVSSGLEFSTSVMNALTDTYYRNGMKDSALKIFCRIKGKDIVSWNTVISSFAQEEESQEVVALFCKLLLSGLRPNEVTLSIIFRLCGSMKDLSLGLQFFCFTYRLGLFNDMLVVSSLVSMFSKYGLVENAYHMFRSAPARIIVTWNEMLTGYVSNDHFKEALQLFRRAIWSDVNLDEYTYSTIFSACQGPEDLKLGEEIHARIIKLGFCSSCAVSSAMSHAYSRFGSVESSFKIFQDSEVLDMVSWGTIISAFSKHGFTNGTISLINCLRGRDENLDEFILSSALNACANVAAFNHCRCIHAHVQKTGYESHVAVASAAVDAYSKCGDISSSKLAFDSSSREDDAVLFNAMITAYAHHGLIAEAVELFEKMEHVNVSPSHTTFVAVISACNHLGLVEEGQLFFNSISTDYGMSPSKDNFACLVDLLARNGLLEKARHVIECMPFEPWPAIWRSLLNGSRIHGDKVMATLAAERIFQLMPGDVDAHVLLSNVCAEDGRWEDANKVKMKMEEEGLNKIPGFSKIEI</sequence>
<dbReference type="PANTHER" id="PTHR47926">
    <property type="entry name" value="PENTATRICOPEPTIDE REPEAT-CONTAINING PROTEIN"/>
    <property type="match status" value="1"/>
</dbReference>
<dbReference type="GO" id="GO:0009451">
    <property type="term" value="P:RNA modification"/>
    <property type="evidence" value="ECO:0007669"/>
    <property type="project" value="InterPro"/>
</dbReference>
<dbReference type="FunFam" id="1.25.40.10:FF:000090">
    <property type="entry name" value="Pentatricopeptide repeat-containing protein, chloroplastic"/>
    <property type="match status" value="1"/>
</dbReference>
<protein>
    <submittedName>
        <fullName evidence="5">Pentatricopeptide repeat-containing protein At3g09040, mitochondrial-like</fullName>
    </submittedName>
</protein>
<gene>
    <name evidence="5" type="primary">LOC120249277</name>
</gene>
<dbReference type="GeneID" id="120249277"/>
<organism evidence="4 5">
    <name type="scientific">Dioscorea cayennensis subsp. rotundata</name>
    <name type="common">White Guinea yam</name>
    <name type="synonym">Dioscorea rotundata</name>
    <dbReference type="NCBI Taxonomy" id="55577"/>
    <lineage>
        <taxon>Eukaryota</taxon>
        <taxon>Viridiplantae</taxon>
        <taxon>Streptophyta</taxon>
        <taxon>Embryophyta</taxon>
        <taxon>Tracheophyta</taxon>
        <taxon>Spermatophyta</taxon>
        <taxon>Magnoliopsida</taxon>
        <taxon>Liliopsida</taxon>
        <taxon>Dioscoreales</taxon>
        <taxon>Dioscoreaceae</taxon>
        <taxon>Dioscorea</taxon>
    </lineage>
</organism>
<dbReference type="GO" id="GO:0003723">
    <property type="term" value="F:RNA binding"/>
    <property type="evidence" value="ECO:0007669"/>
    <property type="project" value="InterPro"/>
</dbReference>
<reference evidence="5" key="1">
    <citation type="submission" date="2025-08" db="UniProtKB">
        <authorList>
            <consortium name="RefSeq"/>
        </authorList>
    </citation>
    <scope>IDENTIFICATION</scope>
</reference>
<evidence type="ECO:0000313" key="5">
    <source>
        <dbReference type="RefSeq" id="XP_039113718.1"/>
    </source>
</evidence>
<evidence type="ECO:0000256" key="2">
    <source>
        <dbReference type="ARBA" id="ARBA00022737"/>
    </source>
</evidence>
<keyword evidence="4" id="KW-1185">Reference proteome</keyword>
<dbReference type="Gene3D" id="1.25.40.10">
    <property type="entry name" value="Tetratricopeptide repeat domain"/>
    <property type="match status" value="6"/>
</dbReference>
<feature type="repeat" description="PPR" evidence="3">
    <location>
        <begin position="315"/>
        <end position="349"/>
    </location>
</feature>
<dbReference type="Pfam" id="PF20431">
    <property type="entry name" value="E_motif"/>
    <property type="match status" value="1"/>
</dbReference>
<dbReference type="Pfam" id="PF13041">
    <property type="entry name" value="PPR_2"/>
    <property type="match status" value="3"/>
</dbReference>
<name>A0AB40AFW1_DIOCR</name>
<evidence type="ECO:0000256" key="3">
    <source>
        <dbReference type="PROSITE-ProRule" id="PRU00708"/>
    </source>
</evidence>
<dbReference type="InterPro" id="IPR011990">
    <property type="entry name" value="TPR-like_helical_dom_sf"/>
</dbReference>